<dbReference type="InterPro" id="IPR018483">
    <property type="entry name" value="Carb_kinase_FGGY_CS"/>
</dbReference>
<comment type="caution">
    <text evidence="9">The sequence shown here is derived from an EMBL/GenBank/DDBJ whole genome shotgun (WGS) entry which is preliminary data.</text>
</comment>
<reference evidence="9 10" key="1">
    <citation type="submission" date="2019-10" db="EMBL/GenBank/DDBJ databases">
        <title>Vibrio sp. nov. isolated from a shrimp pond.</title>
        <authorList>
            <person name="Gomez-Gil B."/>
            <person name="Enciso-Ibarra J."/>
            <person name="Enciso-Ibarra K."/>
            <person name="Bolan-Mejia C."/>
        </authorList>
    </citation>
    <scope>NUCLEOTIDE SEQUENCE [LARGE SCALE GENOMIC DNA]</scope>
    <source>
        <strain evidence="9 10">CAIM 722</strain>
    </source>
</reference>
<evidence type="ECO:0000313" key="10">
    <source>
        <dbReference type="Proteomes" id="UP000462621"/>
    </source>
</evidence>
<evidence type="ECO:0000313" key="9">
    <source>
        <dbReference type="EMBL" id="MZI94987.1"/>
    </source>
</evidence>
<comment type="similarity">
    <text evidence="1">Belongs to the FGGY kinase family.</text>
</comment>
<dbReference type="InterPro" id="IPR043129">
    <property type="entry name" value="ATPase_NBD"/>
</dbReference>
<dbReference type="PANTHER" id="PTHR10196:SF69">
    <property type="entry name" value="GLYCEROL KINASE"/>
    <property type="match status" value="1"/>
</dbReference>
<protein>
    <recommendedName>
        <fullName evidence="6">ATP:glycerol 3-phosphotransferase</fullName>
    </recommendedName>
</protein>
<evidence type="ECO:0000259" key="7">
    <source>
        <dbReference type="Pfam" id="PF00370"/>
    </source>
</evidence>
<feature type="domain" description="Carbohydrate kinase FGGY C-terminal" evidence="8">
    <location>
        <begin position="250"/>
        <end position="435"/>
    </location>
</feature>
<dbReference type="PANTHER" id="PTHR10196">
    <property type="entry name" value="SUGAR KINASE"/>
    <property type="match status" value="1"/>
</dbReference>
<evidence type="ECO:0000256" key="3">
    <source>
        <dbReference type="ARBA" id="ARBA00022741"/>
    </source>
</evidence>
<dbReference type="InterPro" id="IPR018485">
    <property type="entry name" value="FGGY_C"/>
</dbReference>
<gene>
    <name evidence="9" type="ORF">F9817_17555</name>
</gene>
<dbReference type="InterPro" id="IPR018484">
    <property type="entry name" value="FGGY_N"/>
</dbReference>
<keyword evidence="2" id="KW-0808">Transferase</keyword>
<evidence type="ECO:0000256" key="2">
    <source>
        <dbReference type="ARBA" id="ARBA00022679"/>
    </source>
</evidence>
<dbReference type="Proteomes" id="UP000462621">
    <property type="component" value="Unassembled WGS sequence"/>
</dbReference>
<keyword evidence="3" id="KW-0547">Nucleotide-binding</keyword>
<keyword evidence="4 9" id="KW-0418">Kinase</keyword>
<name>A0A7X4RW53_9VIBR</name>
<dbReference type="Gene3D" id="3.30.420.40">
    <property type="match status" value="2"/>
</dbReference>
<keyword evidence="10" id="KW-1185">Reference proteome</keyword>
<dbReference type="Pfam" id="PF00370">
    <property type="entry name" value="FGGY_N"/>
    <property type="match status" value="1"/>
</dbReference>
<dbReference type="GO" id="GO:0019563">
    <property type="term" value="P:glycerol catabolic process"/>
    <property type="evidence" value="ECO:0007669"/>
    <property type="project" value="TreeGrafter"/>
</dbReference>
<dbReference type="GO" id="GO:0004370">
    <property type="term" value="F:glycerol kinase activity"/>
    <property type="evidence" value="ECO:0007669"/>
    <property type="project" value="TreeGrafter"/>
</dbReference>
<dbReference type="GO" id="GO:0005524">
    <property type="term" value="F:ATP binding"/>
    <property type="evidence" value="ECO:0007669"/>
    <property type="project" value="UniProtKB-KW"/>
</dbReference>
<dbReference type="RefSeq" id="WP_161157467.1">
    <property type="nucleotide sequence ID" value="NZ_WEKT01000042.1"/>
</dbReference>
<dbReference type="AlphaFoldDB" id="A0A7X4RW53"/>
<evidence type="ECO:0000259" key="8">
    <source>
        <dbReference type="Pfam" id="PF02782"/>
    </source>
</evidence>
<evidence type="ECO:0000256" key="6">
    <source>
        <dbReference type="ARBA" id="ARBA00043149"/>
    </source>
</evidence>
<proteinExistence type="inferred from homology"/>
<dbReference type="EMBL" id="WEKT01000042">
    <property type="protein sequence ID" value="MZI94987.1"/>
    <property type="molecule type" value="Genomic_DNA"/>
</dbReference>
<accession>A0A7X4RW53</accession>
<keyword evidence="5" id="KW-0067">ATP-binding</keyword>
<dbReference type="PIRSF" id="PIRSF000538">
    <property type="entry name" value="GlpK"/>
    <property type="match status" value="1"/>
</dbReference>
<feature type="domain" description="Carbohydrate kinase FGGY N-terminal" evidence="7">
    <location>
        <begin position="11"/>
        <end position="237"/>
    </location>
</feature>
<evidence type="ECO:0000256" key="4">
    <source>
        <dbReference type="ARBA" id="ARBA00022777"/>
    </source>
</evidence>
<evidence type="ECO:0000256" key="5">
    <source>
        <dbReference type="ARBA" id="ARBA00022840"/>
    </source>
</evidence>
<dbReference type="InterPro" id="IPR000577">
    <property type="entry name" value="Carb_kinase_FGGY"/>
</dbReference>
<sequence length="480" mass="52231">MGENNSQRFAAIDQGTTSTRLVITEANGAASVPFSVRHHTTYPQQGWVEQDANELLHNVQLCLTHAGDIAAIGMANQGESCLAWDAKTGEPLSPVIVWQDNRTSSTIERLRAQGLEQMTLDRAGLPLDPYFSASKLYWLVENIPAVKQAYQEKRLHIGTTDAFFLERLTGRFVTDVTTASRTSLMNLSTQTWDDTLCARFGVPLECLPTISASVANFGTLANGVPITASLVDQQASLYGHGCRNPGDIKMTFGTGAFMLMVTGDQRPNAPEGLLSTTAWQMDNSLTYACEGGIYHASAAIEWAKKLGLFHRYQEIEQFAQPPAIERELVFIPALSGLAAPFWDRSASGLWIGMDGGTSASCLCQSILEGVALRAAQVINAMPHLENSHARLSIDGGLTNNPYFVQFLADVLQRDVITSSFTELTGFGCAALAAYGANGSNLVIQNDEHIYTPKISVQLAQKWLATFDQALTFSRGWKKTP</sequence>
<dbReference type="GO" id="GO:0005829">
    <property type="term" value="C:cytosol"/>
    <property type="evidence" value="ECO:0007669"/>
    <property type="project" value="TreeGrafter"/>
</dbReference>
<dbReference type="SUPFAM" id="SSF53067">
    <property type="entry name" value="Actin-like ATPase domain"/>
    <property type="match status" value="2"/>
</dbReference>
<organism evidence="9 10">
    <name type="scientific">Vibrio eleionomae</name>
    <dbReference type="NCBI Taxonomy" id="2653505"/>
    <lineage>
        <taxon>Bacteria</taxon>
        <taxon>Pseudomonadati</taxon>
        <taxon>Pseudomonadota</taxon>
        <taxon>Gammaproteobacteria</taxon>
        <taxon>Vibrionales</taxon>
        <taxon>Vibrionaceae</taxon>
        <taxon>Vibrio</taxon>
    </lineage>
</organism>
<dbReference type="PROSITE" id="PS00933">
    <property type="entry name" value="FGGY_KINASES_1"/>
    <property type="match status" value="1"/>
</dbReference>
<dbReference type="Pfam" id="PF02782">
    <property type="entry name" value="FGGY_C"/>
    <property type="match status" value="1"/>
</dbReference>
<evidence type="ECO:0000256" key="1">
    <source>
        <dbReference type="ARBA" id="ARBA00009156"/>
    </source>
</evidence>